<gene>
    <name evidence="1" type="ORF">AMJ40_06485</name>
</gene>
<accession>A0A0S7WFS8</accession>
<proteinExistence type="predicted"/>
<dbReference type="NCBIfam" id="NF045581">
    <property type="entry name" value="PG0541_fam"/>
    <property type="match status" value="1"/>
</dbReference>
<reference evidence="1 2" key="1">
    <citation type="journal article" date="2015" name="Microbiome">
        <title>Genomic resolution of linkages in carbon, nitrogen, and sulfur cycling among widespread estuary sediment bacteria.</title>
        <authorList>
            <person name="Baker B.J."/>
            <person name="Lazar C.S."/>
            <person name="Teske A.P."/>
            <person name="Dick G.J."/>
        </authorList>
    </citation>
    <scope>NUCLEOTIDE SEQUENCE [LARGE SCALE GENOMIC DNA]</scope>
    <source>
        <strain evidence="1">DG_26</strain>
    </source>
</reference>
<name>A0A0S7WFS8_UNCT6</name>
<dbReference type="Proteomes" id="UP000051124">
    <property type="component" value="Unassembled WGS sequence"/>
</dbReference>
<dbReference type="EMBL" id="LIZT01000080">
    <property type="protein sequence ID" value="KPJ48990.1"/>
    <property type="molecule type" value="Genomic_DNA"/>
</dbReference>
<sequence>MKLLSLFLDAAIEDVVQEALKQKGITCYVKVPKLLGRMRNCEPLLDTHVWPGYALWYLIPLNISQLEACKPMLKEFTEKYHDVGFKAFLFQVEEL</sequence>
<organism evidence="1 2">
    <name type="scientific">candidate division TA06 bacterium DG_26</name>
    <dbReference type="NCBI Taxonomy" id="1703771"/>
    <lineage>
        <taxon>Bacteria</taxon>
        <taxon>Bacteria division TA06</taxon>
    </lineage>
</organism>
<protein>
    <recommendedName>
        <fullName evidence="3">DUF3343 domain-containing protein</fullName>
    </recommendedName>
</protein>
<dbReference type="AlphaFoldDB" id="A0A0S7WFS8"/>
<evidence type="ECO:0000313" key="1">
    <source>
        <dbReference type="EMBL" id="KPJ48990.1"/>
    </source>
</evidence>
<evidence type="ECO:0008006" key="3">
    <source>
        <dbReference type="Google" id="ProtNLM"/>
    </source>
</evidence>
<evidence type="ECO:0000313" key="2">
    <source>
        <dbReference type="Proteomes" id="UP000051124"/>
    </source>
</evidence>
<comment type="caution">
    <text evidence="1">The sequence shown here is derived from an EMBL/GenBank/DDBJ whole genome shotgun (WGS) entry which is preliminary data.</text>
</comment>